<dbReference type="SUPFAM" id="SSF54975">
    <property type="entry name" value="Acylphosphatase/BLUF domain-like"/>
    <property type="match status" value="1"/>
</dbReference>
<comment type="pathway">
    <text evidence="1">Protein modification; [NiFe] hydrogenase maturation.</text>
</comment>
<evidence type="ECO:0000256" key="3">
    <source>
        <dbReference type="ARBA" id="ARBA00008097"/>
    </source>
</evidence>
<dbReference type="Gene3D" id="3.30.420.360">
    <property type="match status" value="1"/>
</dbReference>
<dbReference type="Pfam" id="PF01300">
    <property type="entry name" value="Sua5_yciO_yrdC"/>
    <property type="match status" value="1"/>
</dbReference>
<dbReference type="GO" id="GO:0016874">
    <property type="term" value="F:ligase activity"/>
    <property type="evidence" value="ECO:0007669"/>
    <property type="project" value="UniProtKB-UniRule"/>
</dbReference>
<dbReference type="InterPro" id="IPR051060">
    <property type="entry name" value="Carbamoyltrans_HypF-like"/>
</dbReference>
<dbReference type="RefSeq" id="WP_154317981.1">
    <property type="nucleotide sequence ID" value="NZ_CAJGAA010000001.1"/>
</dbReference>
<evidence type="ECO:0000256" key="1">
    <source>
        <dbReference type="ARBA" id="ARBA00004711"/>
    </source>
</evidence>
<dbReference type="InterPro" id="IPR036046">
    <property type="entry name" value="Acylphosphatase-like_dom_sf"/>
</dbReference>
<feature type="active site" evidence="11">
    <location>
        <position position="37"/>
    </location>
</feature>
<evidence type="ECO:0000256" key="2">
    <source>
        <dbReference type="ARBA" id="ARBA00005614"/>
    </source>
</evidence>
<proteinExistence type="inferred from homology"/>
<keyword evidence="15" id="KW-1185">Reference proteome</keyword>
<name>A0A6I2M4D5_9BACI</name>
<keyword evidence="6" id="KW-0863">Zinc-finger</keyword>
<dbReference type="InterPro" id="IPR017968">
    <property type="entry name" value="Acylphosphatase_CS"/>
</dbReference>
<dbReference type="AlphaFoldDB" id="A0A6I2M4D5"/>
<dbReference type="InterPro" id="IPR055128">
    <property type="entry name" value="HypF_C_2"/>
</dbReference>
<dbReference type="Gene3D" id="3.90.870.50">
    <property type="match status" value="1"/>
</dbReference>
<feature type="domain" description="Acylphosphatase-like" evidence="12">
    <location>
        <begin position="4"/>
        <end position="90"/>
    </location>
</feature>
<dbReference type="NCBIfam" id="TIGR00143">
    <property type="entry name" value="hypF"/>
    <property type="match status" value="1"/>
</dbReference>
<dbReference type="PANTHER" id="PTHR42959">
    <property type="entry name" value="CARBAMOYLTRANSFERASE"/>
    <property type="match status" value="1"/>
</dbReference>
<dbReference type="GO" id="GO:0008270">
    <property type="term" value="F:zinc ion binding"/>
    <property type="evidence" value="ECO:0007669"/>
    <property type="project" value="UniProtKB-KW"/>
</dbReference>
<dbReference type="PROSITE" id="PS51163">
    <property type="entry name" value="YRDC"/>
    <property type="match status" value="1"/>
</dbReference>
<dbReference type="GO" id="GO:0051604">
    <property type="term" value="P:protein maturation"/>
    <property type="evidence" value="ECO:0007669"/>
    <property type="project" value="TreeGrafter"/>
</dbReference>
<evidence type="ECO:0000256" key="10">
    <source>
        <dbReference type="PIRNR" id="PIRNR006256"/>
    </source>
</evidence>
<evidence type="ECO:0000256" key="11">
    <source>
        <dbReference type="PROSITE-ProRule" id="PRU00520"/>
    </source>
</evidence>
<dbReference type="EMBL" id="WKKF01000001">
    <property type="protein sequence ID" value="MRX52950.1"/>
    <property type="molecule type" value="Genomic_DNA"/>
</dbReference>
<dbReference type="PIRSF" id="PIRSF006256">
    <property type="entry name" value="CMPcnvr_hdrg_mat"/>
    <property type="match status" value="1"/>
</dbReference>
<dbReference type="Pfam" id="PF17788">
    <property type="entry name" value="HypF_C"/>
    <property type="match status" value="1"/>
</dbReference>
<evidence type="ECO:0000256" key="9">
    <source>
        <dbReference type="ARBA" id="ARBA00048220"/>
    </source>
</evidence>
<dbReference type="Pfam" id="PF07503">
    <property type="entry name" value="zf-HYPF"/>
    <property type="match status" value="2"/>
</dbReference>
<dbReference type="PANTHER" id="PTHR42959:SF1">
    <property type="entry name" value="CARBAMOYLTRANSFERASE HYPF"/>
    <property type="match status" value="1"/>
</dbReference>
<dbReference type="PROSITE" id="PS51160">
    <property type="entry name" value="ACYLPHOSPHATASE_3"/>
    <property type="match status" value="1"/>
</dbReference>
<dbReference type="Pfam" id="PF22521">
    <property type="entry name" value="HypF_C_2"/>
    <property type="match status" value="1"/>
</dbReference>
<comment type="similarity">
    <text evidence="2">Belongs to the acylphosphatase family.</text>
</comment>
<keyword evidence="7" id="KW-0862">Zinc</keyword>
<feature type="domain" description="YrdC-like" evidence="13">
    <location>
        <begin position="202"/>
        <end position="387"/>
    </location>
</feature>
<dbReference type="GO" id="GO:0003998">
    <property type="term" value="F:acylphosphatase activity"/>
    <property type="evidence" value="ECO:0007669"/>
    <property type="project" value="UniProtKB-EC"/>
</dbReference>
<comment type="caution">
    <text evidence="14">The sequence shown here is derived from an EMBL/GenBank/DDBJ whole genome shotgun (WGS) entry which is preliminary data.</text>
</comment>
<comment type="catalytic activity">
    <reaction evidence="8 11">
        <text>an acyl phosphate + H2O = a carboxylate + phosphate + H(+)</text>
        <dbReference type="Rhea" id="RHEA:14965"/>
        <dbReference type="ChEBI" id="CHEBI:15377"/>
        <dbReference type="ChEBI" id="CHEBI:15378"/>
        <dbReference type="ChEBI" id="CHEBI:29067"/>
        <dbReference type="ChEBI" id="CHEBI:43474"/>
        <dbReference type="ChEBI" id="CHEBI:59918"/>
        <dbReference type="EC" id="3.6.1.7"/>
    </reaction>
</comment>
<keyword evidence="5" id="KW-0479">Metal-binding</keyword>
<dbReference type="Pfam" id="PF00708">
    <property type="entry name" value="Acylphosphatase"/>
    <property type="match status" value="1"/>
</dbReference>
<protein>
    <recommendedName>
        <fullName evidence="10">Carbamoyltransferase</fullName>
        <ecNumber evidence="10">6.2.-.-</ecNumber>
    </recommendedName>
</protein>
<evidence type="ECO:0000313" key="15">
    <source>
        <dbReference type="Proteomes" id="UP000441585"/>
    </source>
</evidence>
<keyword evidence="11" id="KW-0378">Hydrolase</keyword>
<gene>
    <name evidence="14" type="primary">hypF</name>
    <name evidence="14" type="ORF">GJU41_03115</name>
</gene>
<accession>A0A6I2M4D5</accession>
<comment type="similarity">
    <text evidence="3 10">Belongs to the carbamoyltransferase HypF family.</text>
</comment>
<evidence type="ECO:0000256" key="5">
    <source>
        <dbReference type="ARBA" id="ARBA00022723"/>
    </source>
</evidence>
<dbReference type="SUPFAM" id="SSF53067">
    <property type="entry name" value="Actin-like ATPase domain"/>
    <property type="match status" value="1"/>
</dbReference>
<dbReference type="Gene3D" id="3.30.420.40">
    <property type="match status" value="1"/>
</dbReference>
<evidence type="ECO:0000256" key="7">
    <source>
        <dbReference type="ARBA" id="ARBA00022833"/>
    </source>
</evidence>
<evidence type="ECO:0000313" key="14">
    <source>
        <dbReference type="EMBL" id="MRX52950.1"/>
    </source>
</evidence>
<keyword evidence="4" id="KW-0436">Ligase</keyword>
<dbReference type="EC" id="6.2.-.-" evidence="10"/>
<dbReference type="InterPro" id="IPR004421">
    <property type="entry name" value="Carbamoyltransferase_HypF"/>
</dbReference>
<dbReference type="InterPro" id="IPR011125">
    <property type="entry name" value="Znf_HypF"/>
</dbReference>
<evidence type="ECO:0000259" key="13">
    <source>
        <dbReference type="PROSITE" id="PS51163"/>
    </source>
</evidence>
<evidence type="ECO:0000256" key="6">
    <source>
        <dbReference type="ARBA" id="ARBA00022771"/>
    </source>
</evidence>
<dbReference type="InterPro" id="IPR006070">
    <property type="entry name" value="Sua5-like_dom"/>
</dbReference>
<reference evidence="14 15" key="1">
    <citation type="submission" date="2019-11" db="EMBL/GenBank/DDBJ databases">
        <title>Bacillus idriensis genome.</title>
        <authorList>
            <person name="Konopka E.N."/>
            <person name="Newman J.D."/>
        </authorList>
    </citation>
    <scope>NUCLEOTIDE SEQUENCE [LARGE SCALE GENOMIC DNA]</scope>
    <source>
        <strain evidence="14 15">DSM 19097</strain>
    </source>
</reference>
<dbReference type="PROSITE" id="PS00150">
    <property type="entry name" value="ACYLPHOSPHATASE_1"/>
    <property type="match status" value="1"/>
</dbReference>
<comment type="catalytic activity">
    <reaction evidence="9">
        <text>C-terminal L-cysteinyl-[HypE protein] + carbamoyl phosphate + ATP + H2O = C-terminal S-carboxamide-L-cysteinyl-[HypE protein] + AMP + phosphate + diphosphate + H(+)</text>
        <dbReference type="Rhea" id="RHEA:55636"/>
        <dbReference type="Rhea" id="RHEA-COMP:14247"/>
        <dbReference type="Rhea" id="RHEA-COMP:14392"/>
        <dbReference type="ChEBI" id="CHEBI:15377"/>
        <dbReference type="ChEBI" id="CHEBI:15378"/>
        <dbReference type="ChEBI" id="CHEBI:30616"/>
        <dbReference type="ChEBI" id="CHEBI:33019"/>
        <dbReference type="ChEBI" id="CHEBI:43474"/>
        <dbReference type="ChEBI" id="CHEBI:58228"/>
        <dbReference type="ChEBI" id="CHEBI:76913"/>
        <dbReference type="ChEBI" id="CHEBI:139126"/>
        <dbReference type="ChEBI" id="CHEBI:456215"/>
    </reaction>
</comment>
<sequence length="767" mass="86407">MHQTIKIIVKGRVQGVGFRPFIYSLSKKYQLTGTVQNNVDHVIIIFQGQEISLKKAVDDLKMSPPPLSRVKEMSIHQVPHSDYKKFSIAASQINSHSSLPWIAADAGICRQCLEEMKEPSNRRFQYPFINCTQCGPRYTIIKDLPYDRPQTTMSTFKMCEECRKEYENPLNRRHHAQPICCSECGPALILQNQQTDILAENQLAVSQTIDLLKSGSIIGIKGIGGYHLACDATQEGPVNQIRFRKKRPQRPLAIMVKSIEAARELCHVSNREAELLTDPAMPIVVLQKKKTCVLPENLSPGLSTLGIMLPYTPLHHLLFEKNRLEYLVMTSANPSGLPIIYRESSLNCLEEMCDYLLTHNRQIYLPIDDSVVQCDGEKLMYLRRARGFVPDPIKTNSKVDGIIALGGNQKNTFALGKQDHILLSPHIGDLDNEEMIHFFETQLDHFKDWLGMNETSIAVDKHPHYAAHRMADKLKGQLVPVQHHHAHHVSCMEDNGLVEPCFGLILDGTGYGEDGQIWGFECLYGNADSFERLAHLHYTPLSGGEKAVKEPWRNAAGMLLYYWPEEGKDLAVNLFPGKSNEIAVIEQMIKKQINTPMAGTCGRIFDAVSAILGICLTSTYEGEAAIKLSDYMNGPLREKTDESYPFHLKANKDNLLQLDLSPMIKKIIQDRQNAVPLEKIIQIFHQTIVKSCVQMVLTLAKKRSELNRSVVLSGGSFQNRFLVKEIASCLQKESFHVYSHRKVPCHDGGLALGQLIIASVAERNQRR</sequence>
<evidence type="ECO:0000259" key="12">
    <source>
        <dbReference type="PROSITE" id="PS51160"/>
    </source>
</evidence>
<feature type="active site" evidence="11">
    <location>
        <position position="19"/>
    </location>
</feature>
<dbReference type="InterPro" id="IPR041440">
    <property type="entry name" value="HypF_C"/>
</dbReference>
<dbReference type="InterPro" id="IPR043129">
    <property type="entry name" value="ATPase_NBD"/>
</dbReference>
<keyword evidence="14" id="KW-0808">Transferase</keyword>
<dbReference type="InterPro" id="IPR001792">
    <property type="entry name" value="Acylphosphatase-like_dom"/>
</dbReference>
<dbReference type="GO" id="GO:0016743">
    <property type="term" value="F:carboxyl- or carbamoyltransferase activity"/>
    <property type="evidence" value="ECO:0007669"/>
    <property type="project" value="UniProtKB-UniRule"/>
</dbReference>
<dbReference type="Gene3D" id="3.30.110.120">
    <property type="match status" value="1"/>
</dbReference>
<evidence type="ECO:0000256" key="4">
    <source>
        <dbReference type="ARBA" id="ARBA00022598"/>
    </source>
</evidence>
<evidence type="ECO:0000256" key="8">
    <source>
        <dbReference type="ARBA" id="ARBA00047645"/>
    </source>
</evidence>
<dbReference type="SUPFAM" id="SSF55821">
    <property type="entry name" value="YrdC/RibB"/>
    <property type="match status" value="1"/>
</dbReference>
<dbReference type="UniPathway" id="UPA00335"/>
<dbReference type="Proteomes" id="UP000441585">
    <property type="component" value="Unassembled WGS sequence"/>
</dbReference>
<dbReference type="FunFam" id="3.30.420.40:FF:000124">
    <property type="entry name" value="Carbamoyltransferase HypF"/>
    <property type="match status" value="1"/>
</dbReference>
<dbReference type="InterPro" id="IPR017945">
    <property type="entry name" value="DHBP_synth_RibB-like_a/b_dom"/>
</dbReference>
<dbReference type="GO" id="GO:0003725">
    <property type="term" value="F:double-stranded RNA binding"/>
    <property type="evidence" value="ECO:0007669"/>
    <property type="project" value="InterPro"/>
</dbReference>
<organism evidence="14 15">
    <name type="scientific">Metabacillus idriensis</name>
    <dbReference type="NCBI Taxonomy" id="324768"/>
    <lineage>
        <taxon>Bacteria</taxon>
        <taxon>Bacillati</taxon>
        <taxon>Bacillota</taxon>
        <taxon>Bacilli</taxon>
        <taxon>Bacillales</taxon>
        <taxon>Bacillaceae</taxon>
        <taxon>Metabacillus</taxon>
    </lineage>
</organism>